<dbReference type="Pfam" id="PF13673">
    <property type="entry name" value="Acetyltransf_10"/>
    <property type="match status" value="1"/>
</dbReference>
<dbReference type="Gene3D" id="3.40.630.30">
    <property type="match status" value="1"/>
</dbReference>
<dbReference type="RefSeq" id="WP_067941914.1">
    <property type="nucleotide sequence ID" value="NZ_CP014228.1"/>
</dbReference>
<dbReference type="InterPro" id="IPR000182">
    <property type="entry name" value="GNAT_dom"/>
</dbReference>
<dbReference type="PROSITE" id="PS51186">
    <property type="entry name" value="GNAT"/>
    <property type="match status" value="1"/>
</dbReference>
<sequence length="145" mass="15781">MRIRPGRVEDHPALVRVWRSAVDVTHDFPAVADRDGIEACLAPDYLPAVELLVAEAPDGRVLSFAGVLNGALEMLFVDAAEHGTGVGSALLVRAVREHAVTRVNVNEQNPAALAFYLRRGLEAVGRSETDEAGRPYLLLHLRLRP</sequence>
<protein>
    <submittedName>
        <fullName evidence="4">GCN5 family acetyltransferase</fullName>
    </submittedName>
</protein>
<evidence type="ECO:0000313" key="4">
    <source>
        <dbReference type="EMBL" id="AMD87343.1"/>
    </source>
</evidence>
<keyword evidence="5" id="KW-1185">Reference proteome</keyword>
<dbReference type="GO" id="GO:0016747">
    <property type="term" value="F:acyltransferase activity, transferring groups other than amino-acyl groups"/>
    <property type="evidence" value="ECO:0007669"/>
    <property type="project" value="InterPro"/>
</dbReference>
<dbReference type="EMBL" id="CP014228">
    <property type="protein sequence ID" value="AMD87343.1"/>
    <property type="molecule type" value="Genomic_DNA"/>
</dbReference>
<name>A0A0X8JF81_ACTRD</name>
<evidence type="ECO:0000256" key="2">
    <source>
        <dbReference type="ARBA" id="ARBA00023315"/>
    </source>
</evidence>
<dbReference type="OrthoDB" id="9788300at2"/>
<dbReference type="InterPro" id="IPR016181">
    <property type="entry name" value="Acyl_CoA_acyltransferase"/>
</dbReference>
<reference evidence="5" key="1">
    <citation type="submission" date="2016-02" db="EMBL/GenBank/DDBJ databases">
        <authorList>
            <person name="Holder M.E."/>
            <person name="Ajami N.J."/>
            <person name="Petrosino J.F."/>
        </authorList>
    </citation>
    <scope>NUCLEOTIDE SEQUENCE [LARGE SCALE GENOMIC DNA]</scope>
    <source>
        <strain evidence="5">CCUG 36733</strain>
    </source>
</reference>
<dbReference type="Proteomes" id="UP000065220">
    <property type="component" value="Chromosome"/>
</dbReference>
<proteinExistence type="predicted"/>
<feature type="domain" description="N-acetyltransferase" evidence="3">
    <location>
        <begin position="1"/>
        <end position="144"/>
    </location>
</feature>
<accession>A0A0X8JF81</accession>
<dbReference type="SUPFAM" id="SSF55729">
    <property type="entry name" value="Acyl-CoA N-acyltransferases (Nat)"/>
    <property type="match status" value="1"/>
</dbReference>
<keyword evidence="2" id="KW-0012">Acyltransferase</keyword>
<gene>
    <name evidence="4" type="ORF">AXF14_06810</name>
</gene>
<evidence type="ECO:0000259" key="3">
    <source>
        <dbReference type="PROSITE" id="PS51186"/>
    </source>
</evidence>
<dbReference type="PANTHER" id="PTHR43800:SF1">
    <property type="entry name" value="PEPTIDYL-LYSINE N-ACETYLTRANSFERASE YJAB"/>
    <property type="match status" value="1"/>
</dbReference>
<organism evidence="4 5">
    <name type="scientific">Actinomyces radicidentis</name>
    <dbReference type="NCBI Taxonomy" id="111015"/>
    <lineage>
        <taxon>Bacteria</taxon>
        <taxon>Bacillati</taxon>
        <taxon>Actinomycetota</taxon>
        <taxon>Actinomycetes</taxon>
        <taxon>Actinomycetales</taxon>
        <taxon>Actinomycetaceae</taxon>
        <taxon>Actinomyces</taxon>
    </lineage>
</organism>
<keyword evidence="1 4" id="KW-0808">Transferase</keyword>
<dbReference type="KEGG" id="ard:AXF14_06810"/>
<dbReference type="PANTHER" id="PTHR43800">
    <property type="entry name" value="PEPTIDYL-LYSINE N-ACETYLTRANSFERASE YJAB"/>
    <property type="match status" value="1"/>
</dbReference>
<evidence type="ECO:0000256" key="1">
    <source>
        <dbReference type="ARBA" id="ARBA00022679"/>
    </source>
</evidence>
<dbReference type="AlphaFoldDB" id="A0A0X8JF81"/>
<evidence type="ECO:0000313" key="5">
    <source>
        <dbReference type="Proteomes" id="UP000065220"/>
    </source>
</evidence>